<dbReference type="GO" id="GO:0008270">
    <property type="term" value="F:zinc ion binding"/>
    <property type="evidence" value="ECO:0007669"/>
    <property type="project" value="InterPro"/>
</dbReference>
<dbReference type="InterPro" id="IPR013149">
    <property type="entry name" value="ADH-like_C"/>
</dbReference>
<dbReference type="InterPro" id="IPR011032">
    <property type="entry name" value="GroES-like_sf"/>
</dbReference>
<dbReference type="Proteomes" id="UP000480548">
    <property type="component" value="Unassembled WGS sequence"/>
</dbReference>
<reference evidence="8 9" key="1">
    <citation type="submission" date="2019-06" db="EMBL/GenBank/DDBJ databases">
        <authorList>
            <person name="Palmer J.M."/>
        </authorList>
    </citation>
    <scope>NUCLEOTIDE SEQUENCE [LARGE SCALE GENOMIC DNA]</scope>
    <source>
        <strain evidence="8 9">TWF703</strain>
    </source>
</reference>
<comment type="cofactor">
    <cofactor evidence="1 5">
        <name>Zn(2+)</name>
        <dbReference type="ChEBI" id="CHEBI:29105"/>
    </cofactor>
</comment>
<keyword evidence="3 5" id="KW-0862">Zinc</keyword>
<feature type="domain" description="Alcohol dehydrogenase-like C-terminal" evidence="6">
    <location>
        <begin position="196"/>
        <end position="328"/>
    </location>
</feature>
<evidence type="ECO:0000256" key="4">
    <source>
        <dbReference type="ARBA" id="ARBA00023002"/>
    </source>
</evidence>
<proteinExistence type="inferred from homology"/>
<dbReference type="SUPFAM" id="SSF51735">
    <property type="entry name" value="NAD(P)-binding Rossmann-fold domains"/>
    <property type="match status" value="1"/>
</dbReference>
<protein>
    <recommendedName>
        <fullName evidence="10">Enoyl reductase (ER) domain-containing protein</fullName>
    </recommendedName>
</protein>
<evidence type="ECO:0000256" key="1">
    <source>
        <dbReference type="ARBA" id="ARBA00001947"/>
    </source>
</evidence>
<gene>
    <name evidence="8" type="ORF">TWF703_004314</name>
</gene>
<dbReference type="Gene3D" id="3.40.50.720">
    <property type="entry name" value="NAD(P)-binding Rossmann-like Domain"/>
    <property type="match status" value="1"/>
</dbReference>
<dbReference type="EMBL" id="WIQZ01000021">
    <property type="protein sequence ID" value="KAF3138773.1"/>
    <property type="molecule type" value="Genomic_DNA"/>
</dbReference>
<dbReference type="InterPro" id="IPR002328">
    <property type="entry name" value="ADH_Zn_CS"/>
</dbReference>
<evidence type="ECO:0000313" key="8">
    <source>
        <dbReference type="EMBL" id="KAF3138773.1"/>
    </source>
</evidence>
<feature type="domain" description="Alcohol dehydrogenase-like N-terminal" evidence="7">
    <location>
        <begin position="29"/>
        <end position="132"/>
    </location>
</feature>
<evidence type="ECO:0008006" key="10">
    <source>
        <dbReference type="Google" id="ProtNLM"/>
    </source>
</evidence>
<evidence type="ECO:0000259" key="7">
    <source>
        <dbReference type="Pfam" id="PF08240"/>
    </source>
</evidence>
<dbReference type="Gene3D" id="3.90.180.10">
    <property type="entry name" value="Medium-chain alcohol dehydrogenases, catalytic domain"/>
    <property type="match status" value="1"/>
</dbReference>
<comment type="similarity">
    <text evidence="5">Belongs to the zinc-containing alcohol dehydrogenase family.</text>
</comment>
<dbReference type="InterPro" id="IPR013154">
    <property type="entry name" value="ADH-like_N"/>
</dbReference>
<sequence length="366" mass="39702">MAQTMKAVVFKGPKRIAVEERPIPQIQESDDVICKVDYAGLCGSELHVYRGVEKKDVTGFIMGHEFVGTVVEVGSAVTSAKVGDKVVAPFTISCGTCFYCKNGQSSRCDKCKLFGSPVLEGSQAEYVRVPLANGTISKVAEGVPEDMYILMADIFPTADATYSPRRGYFAVSNAIKMLPPSQAPSDATFVILGLGPVGICALVALMSFNPKQVFVIDSVESRLELAASLGAQPLNFGSYEGGIDGIKRRIQDATEGRGADAVIEIVGSSKALRFAYDLVRPWGGISSIGVHNAELPFSGAEMYAKNLKLQFGRCPVRSVYDEALSLLKNHFEKLRFLTTYHMSLSDAVAAYEKFDKAEVQKVIFRF</sequence>
<dbReference type="Pfam" id="PF08240">
    <property type="entry name" value="ADH_N"/>
    <property type="match status" value="1"/>
</dbReference>
<name>A0A7C8K4U9_ORBOL</name>
<dbReference type="PANTHER" id="PTHR42813:SF2">
    <property type="entry name" value="DEHYDROGENASE, ZINC-CONTAINING, PUTATIVE (AFU_ORTHOLOGUE AFUA_2G02810)-RELATED"/>
    <property type="match status" value="1"/>
</dbReference>
<dbReference type="AlphaFoldDB" id="A0A7C8K4U9"/>
<evidence type="ECO:0000256" key="3">
    <source>
        <dbReference type="ARBA" id="ARBA00022833"/>
    </source>
</evidence>
<evidence type="ECO:0000259" key="6">
    <source>
        <dbReference type="Pfam" id="PF00107"/>
    </source>
</evidence>
<dbReference type="SUPFAM" id="SSF50129">
    <property type="entry name" value="GroES-like"/>
    <property type="match status" value="1"/>
</dbReference>
<keyword evidence="4" id="KW-0560">Oxidoreductase</keyword>
<organism evidence="8 9">
    <name type="scientific">Orbilia oligospora</name>
    <name type="common">Nematode-trapping fungus</name>
    <name type="synonym">Arthrobotrys oligospora</name>
    <dbReference type="NCBI Taxonomy" id="2813651"/>
    <lineage>
        <taxon>Eukaryota</taxon>
        <taxon>Fungi</taxon>
        <taxon>Dikarya</taxon>
        <taxon>Ascomycota</taxon>
        <taxon>Pezizomycotina</taxon>
        <taxon>Orbiliomycetes</taxon>
        <taxon>Orbiliales</taxon>
        <taxon>Orbiliaceae</taxon>
        <taxon>Orbilia</taxon>
    </lineage>
</organism>
<comment type="caution">
    <text evidence="8">The sequence shown here is derived from an EMBL/GenBank/DDBJ whole genome shotgun (WGS) entry which is preliminary data.</text>
</comment>
<evidence type="ECO:0000313" key="9">
    <source>
        <dbReference type="Proteomes" id="UP000480548"/>
    </source>
</evidence>
<keyword evidence="2 5" id="KW-0479">Metal-binding</keyword>
<evidence type="ECO:0000256" key="2">
    <source>
        <dbReference type="ARBA" id="ARBA00022723"/>
    </source>
</evidence>
<dbReference type="PANTHER" id="PTHR42813">
    <property type="entry name" value="ZINC-TYPE ALCOHOL DEHYDROGENASE-LIKE"/>
    <property type="match status" value="1"/>
</dbReference>
<evidence type="ECO:0000256" key="5">
    <source>
        <dbReference type="RuleBase" id="RU361277"/>
    </source>
</evidence>
<dbReference type="GO" id="GO:0016491">
    <property type="term" value="F:oxidoreductase activity"/>
    <property type="evidence" value="ECO:0007669"/>
    <property type="project" value="UniProtKB-KW"/>
</dbReference>
<dbReference type="CDD" id="cd08284">
    <property type="entry name" value="FDH_like_2"/>
    <property type="match status" value="1"/>
</dbReference>
<dbReference type="Pfam" id="PF00107">
    <property type="entry name" value="ADH_zinc_N"/>
    <property type="match status" value="1"/>
</dbReference>
<dbReference type="PROSITE" id="PS00059">
    <property type="entry name" value="ADH_ZINC"/>
    <property type="match status" value="1"/>
</dbReference>
<dbReference type="InterPro" id="IPR036291">
    <property type="entry name" value="NAD(P)-bd_dom_sf"/>
</dbReference>
<accession>A0A7C8K4U9</accession>